<organism evidence="1 2">
    <name type="scientific">Brassica campestris</name>
    <name type="common">Field mustard</name>
    <dbReference type="NCBI Taxonomy" id="3711"/>
    <lineage>
        <taxon>Eukaryota</taxon>
        <taxon>Viridiplantae</taxon>
        <taxon>Streptophyta</taxon>
        <taxon>Embryophyta</taxon>
        <taxon>Tracheophyta</taxon>
        <taxon>Spermatophyta</taxon>
        <taxon>Magnoliopsida</taxon>
        <taxon>eudicotyledons</taxon>
        <taxon>Gunneridae</taxon>
        <taxon>Pentapetalae</taxon>
        <taxon>rosids</taxon>
        <taxon>malvids</taxon>
        <taxon>Brassicales</taxon>
        <taxon>Brassicaceae</taxon>
        <taxon>Brassiceae</taxon>
        <taxon>Brassica</taxon>
    </lineage>
</organism>
<protein>
    <submittedName>
        <fullName evidence="1">Uncharacterized protein</fullName>
    </submittedName>
</protein>
<accession>M4FDS8</accession>
<dbReference type="EnsemblPlants" id="Bra039249.1">
    <property type="protein sequence ID" value="Bra039249.1-P"/>
    <property type="gene ID" value="Bra039249"/>
</dbReference>
<sequence length="78" mass="8623">MNVFTKNLAEKTHSRKIGERLEQGCRVATSAQAGRYVVTELSPKLGRYVAIELSPTLGRYVVTKLSPKLGRYIATVLS</sequence>
<keyword evidence="2" id="KW-1185">Reference proteome</keyword>
<dbReference type="HOGENOM" id="CLU_2625460_0_0_1"/>
<reference evidence="1" key="3">
    <citation type="submission" date="2023-03" db="UniProtKB">
        <authorList>
            <consortium name="EnsemblPlants"/>
        </authorList>
    </citation>
    <scope>IDENTIFICATION</scope>
    <source>
        <strain evidence="1">cv. Chiifu-401-42</strain>
    </source>
</reference>
<dbReference type="AlphaFoldDB" id="M4FDS8"/>
<proteinExistence type="predicted"/>
<reference evidence="2" key="2">
    <citation type="journal article" date="2018" name="Hortic Res">
        <title>Improved Brassica rapa reference genome by single-molecule sequencing and chromosome conformation capture technologies.</title>
        <authorList>
            <person name="Zhang L."/>
            <person name="Cai X."/>
            <person name="Wu J."/>
            <person name="Liu M."/>
            <person name="Grob S."/>
            <person name="Cheng F."/>
            <person name="Liang J."/>
            <person name="Cai C."/>
            <person name="Liu Z."/>
            <person name="Liu B."/>
            <person name="Wang F."/>
            <person name="Li S."/>
            <person name="Liu F."/>
            <person name="Li X."/>
            <person name="Cheng L."/>
            <person name="Yang W."/>
            <person name="Li M.H."/>
            <person name="Grossniklaus U."/>
            <person name="Zheng H."/>
            <person name="Wang X."/>
        </authorList>
    </citation>
    <scope>NUCLEOTIDE SEQUENCE [LARGE SCALE GENOMIC DNA]</scope>
    <source>
        <strain evidence="2">cv. Chiifu-401-42</strain>
    </source>
</reference>
<reference evidence="2" key="1">
    <citation type="journal article" date="2011" name="Nat. Genet.">
        <title>The genome of the mesopolyploid crop species Brassica rapa.</title>
        <authorList>
            <consortium name="Brassica rapa Genome Sequencing Project Consortium"/>
            <person name="Wang X."/>
            <person name="Wang H."/>
            <person name="Wang J."/>
            <person name="Sun R."/>
            <person name="Wu J."/>
            <person name="Liu S."/>
            <person name="Bai Y."/>
            <person name="Mun J.H."/>
            <person name="Bancroft I."/>
            <person name="Cheng F."/>
            <person name="Huang S."/>
            <person name="Li X."/>
            <person name="Hua W."/>
            <person name="Wang J."/>
            <person name="Wang X."/>
            <person name="Freeling M."/>
            <person name="Pires J.C."/>
            <person name="Paterson A.H."/>
            <person name="Chalhoub B."/>
            <person name="Wang B."/>
            <person name="Hayward A."/>
            <person name="Sharpe A.G."/>
            <person name="Park B.S."/>
            <person name="Weisshaar B."/>
            <person name="Liu B."/>
            <person name="Li B."/>
            <person name="Liu B."/>
            <person name="Tong C."/>
            <person name="Song C."/>
            <person name="Duran C."/>
            <person name="Peng C."/>
            <person name="Geng C."/>
            <person name="Koh C."/>
            <person name="Lin C."/>
            <person name="Edwards D."/>
            <person name="Mu D."/>
            <person name="Shen D."/>
            <person name="Soumpourou E."/>
            <person name="Li F."/>
            <person name="Fraser F."/>
            <person name="Conant G."/>
            <person name="Lassalle G."/>
            <person name="King G.J."/>
            <person name="Bonnema G."/>
            <person name="Tang H."/>
            <person name="Wang H."/>
            <person name="Belcram H."/>
            <person name="Zhou H."/>
            <person name="Hirakawa H."/>
            <person name="Abe H."/>
            <person name="Guo H."/>
            <person name="Wang H."/>
            <person name="Jin H."/>
            <person name="Parkin I.A."/>
            <person name="Batley J."/>
            <person name="Kim J.S."/>
            <person name="Just J."/>
            <person name="Li J."/>
            <person name="Xu J."/>
            <person name="Deng J."/>
            <person name="Kim J.A."/>
            <person name="Li J."/>
            <person name="Yu J."/>
            <person name="Meng J."/>
            <person name="Wang J."/>
            <person name="Min J."/>
            <person name="Poulain J."/>
            <person name="Wang J."/>
            <person name="Hatakeyama K."/>
            <person name="Wu K."/>
            <person name="Wang L."/>
            <person name="Fang L."/>
            <person name="Trick M."/>
            <person name="Links M.G."/>
            <person name="Zhao M."/>
            <person name="Jin M."/>
            <person name="Ramchiary N."/>
            <person name="Drou N."/>
            <person name="Berkman P.J."/>
            <person name="Cai Q."/>
            <person name="Huang Q."/>
            <person name="Li R."/>
            <person name="Tabata S."/>
            <person name="Cheng S."/>
            <person name="Zhang S."/>
            <person name="Zhang S."/>
            <person name="Huang S."/>
            <person name="Sato S."/>
            <person name="Sun S."/>
            <person name="Kwon S.J."/>
            <person name="Choi S.R."/>
            <person name="Lee T.H."/>
            <person name="Fan W."/>
            <person name="Zhao X."/>
            <person name="Tan X."/>
            <person name="Xu X."/>
            <person name="Wang Y."/>
            <person name="Qiu Y."/>
            <person name="Yin Y."/>
            <person name="Li Y."/>
            <person name="Du Y."/>
            <person name="Liao Y."/>
            <person name="Lim Y."/>
            <person name="Narusaka Y."/>
            <person name="Wang Y."/>
            <person name="Wang Z."/>
            <person name="Li Z."/>
            <person name="Wang Z."/>
            <person name="Xiong Z."/>
            <person name="Zhang Z."/>
        </authorList>
    </citation>
    <scope>NUCLEOTIDE SEQUENCE [LARGE SCALE GENOMIC DNA]</scope>
    <source>
        <strain evidence="2">cv. Chiifu-401-42</strain>
    </source>
</reference>
<name>M4FDS8_BRACM</name>
<evidence type="ECO:0000313" key="2">
    <source>
        <dbReference type="Proteomes" id="UP000011750"/>
    </source>
</evidence>
<dbReference type="InParanoid" id="M4FDS8"/>
<evidence type="ECO:0000313" key="1">
    <source>
        <dbReference type="EnsemblPlants" id="Bra039249.1-P"/>
    </source>
</evidence>
<dbReference type="Gramene" id="Bra039249.1">
    <property type="protein sequence ID" value="Bra039249.1-P"/>
    <property type="gene ID" value="Bra039249"/>
</dbReference>
<dbReference type="Proteomes" id="UP000011750">
    <property type="component" value="Unassembled WGS sequence"/>
</dbReference>